<accession>A0A8S4QCP6</accession>
<gene>
    <name evidence="2" type="primary">jg9771</name>
    <name evidence="2" type="ORF">PAEG_LOCUS36</name>
</gene>
<feature type="transmembrane region" description="Helical" evidence="1">
    <location>
        <begin position="14"/>
        <end position="32"/>
    </location>
</feature>
<evidence type="ECO:0000256" key="1">
    <source>
        <dbReference type="SAM" id="Phobius"/>
    </source>
</evidence>
<dbReference type="AlphaFoldDB" id="A0A8S4QCP6"/>
<dbReference type="Proteomes" id="UP000838756">
    <property type="component" value="Unassembled WGS sequence"/>
</dbReference>
<keyword evidence="1" id="KW-0812">Transmembrane</keyword>
<evidence type="ECO:0000313" key="2">
    <source>
        <dbReference type="EMBL" id="CAH2207414.1"/>
    </source>
</evidence>
<proteinExistence type="predicted"/>
<dbReference type="OrthoDB" id="6919060at2759"/>
<keyword evidence="1" id="KW-1133">Transmembrane helix</keyword>
<name>A0A8S4QCP6_9NEOP</name>
<keyword evidence="1" id="KW-0472">Membrane</keyword>
<dbReference type="PROSITE" id="PS51257">
    <property type="entry name" value="PROKAR_LIPOPROTEIN"/>
    <property type="match status" value="1"/>
</dbReference>
<organism evidence="2 3">
    <name type="scientific">Pararge aegeria aegeria</name>
    <dbReference type="NCBI Taxonomy" id="348720"/>
    <lineage>
        <taxon>Eukaryota</taxon>
        <taxon>Metazoa</taxon>
        <taxon>Ecdysozoa</taxon>
        <taxon>Arthropoda</taxon>
        <taxon>Hexapoda</taxon>
        <taxon>Insecta</taxon>
        <taxon>Pterygota</taxon>
        <taxon>Neoptera</taxon>
        <taxon>Endopterygota</taxon>
        <taxon>Lepidoptera</taxon>
        <taxon>Glossata</taxon>
        <taxon>Ditrysia</taxon>
        <taxon>Papilionoidea</taxon>
        <taxon>Nymphalidae</taxon>
        <taxon>Satyrinae</taxon>
        <taxon>Satyrini</taxon>
        <taxon>Parargina</taxon>
        <taxon>Pararge</taxon>
    </lineage>
</organism>
<evidence type="ECO:0000313" key="3">
    <source>
        <dbReference type="Proteomes" id="UP000838756"/>
    </source>
</evidence>
<dbReference type="EMBL" id="CAKXAJ010000117">
    <property type="protein sequence ID" value="CAH2207414.1"/>
    <property type="molecule type" value="Genomic_DNA"/>
</dbReference>
<sequence length="103" mass="11672">MGNPSDKGSGLGSAVQWCFYVSVIASCGYSFVRQQRLEQRLRLLEEHHFQLEETVFSFHEPQEDVLTRKARDVTDCICPSDRARAYKSAFIQLNTVDAGCRAV</sequence>
<reference evidence="2" key="1">
    <citation type="submission" date="2022-03" db="EMBL/GenBank/DDBJ databases">
        <authorList>
            <person name="Lindestad O."/>
        </authorList>
    </citation>
    <scope>NUCLEOTIDE SEQUENCE</scope>
</reference>
<comment type="caution">
    <text evidence="2">The sequence shown here is derived from an EMBL/GenBank/DDBJ whole genome shotgun (WGS) entry which is preliminary data.</text>
</comment>
<protein>
    <submittedName>
        <fullName evidence="2">Jg9771 protein</fullName>
    </submittedName>
</protein>
<keyword evidence="3" id="KW-1185">Reference proteome</keyword>